<name>A0A6I9S0I7_ELAGV</name>
<feature type="transmembrane region" description="Helical" evidence="2">
    <location>
        <begin position="319"/>
        <end position="340"/>
    </location>
</feature>
<dbReference type="InParanoid" id="A0A6I9S0I7"/>
<feature type="region of interest" description="Disordered" evidence="1">
    <location>
        <begin position="1"/>
        <end position="26"/>
    </location>
</feature>
<reference evidence="5" key="1">
    <citation type="submission" date="2025-08" db="UniProtKB">
        <authorList>
            <consortium name="RefSeq"/>
        </authorList>
    </citation>
    <scope>IDENTIFICATION</scope>
</reference>
<keyword evidence="4" id="KW-1185">Reference proteome</keyword>
<feature type="transmembrane region" description="Helical" evidence="2">
    <location>
        <begin position="388"/>
        <end position="408"/>
    </location>
</feature>
<dbReference type="Pfam" id="PF07786">
    <property type="entry name" value="HGSNAT_cat"/>
    <property type="match status" value="1"/>
</dbReference>
<feature type="transmembrane region" description="Helical" evidence="2">
    <location>
        <begin position="346"/>
        <end position="368"/>
    </location>
</feature>
<dbReference type="GeneID" id="105055115"/>
<evidence type="ECO:0000313" key="5">
    <source>
        <dbReference type="RefSeq" id="XP_010935136.1"/>
    </source>
</evidence>
<sequence length="427" mass="47640">MADYVPLSGGSEEGEAPSEEKSKRSRSPRLASLDAFRGLSIALMILVDYAGSIFPFIAHSAWNGVRLADFVMPFFLFIAGVSLALVYKKISDKLQATHKVMLRAVKLFMLGVLLQGGYFHGINSLTYGIDIEKIRWLGILQRIAIGYIIAALCEIWLSSVTVKDVGSGIFKNYYLHWVVVFLLSGIYLGLVHGLYVPDWQFTVPQMSSNSSQNDSYVIKTVECEVRDDLGPACNSAGMIDRYVLGIDHLYKKPVYRNLKECRTAGDAQVLDTSPSWCQAPFDPEGILGSLMAAVTCIMGLHFGHILLHFEDHKGRLANWLIFSLSTFALGLFLAFIGIPLNKSLYTISYTLLTTASAGLTFCALYLLVDVYGYRRLTFVFQWMGRHSLSIFVLLACDLAIIALQGFYWRNPKNNIVHLVVSLFVHNK</sequence>
<keyword evidence="2" id="KW-1133">Transmembrane helix</keyword>
<dbReference type="OrthoDB" id="2149840at2759"/>
<feature type="domain" description="Heparan-alpha-glucosaminide N-acetyltransferase catalytic" evidence="3">
    <location>
        <begin position="29"/>
        <end position="153"/>
    </location>
</feature>
<gene>
    <name evidence="5" type="primary">LOC105055115</name>
</gene>
<evidence type="ECO:0000313" key="4">
    <source>
        <dbReference type="Proteomes" id="UP000504607"/>
    </source>
</evidence>
<feature type="transmembrane region" description="Helical" evidence="2">
    <location>
        <begin position="286"/>
        <end position="307"/>
    </location>
</feature>
<accession>A0A6I9S0I7</accession>
<protein>
    <submittedName>
        <fullName evidence="5">Heparan-alpha-glucosaminide N-acetyltransferase isoform X1</fullName>
    </submittedName>
</protein>
<feature type="transmembrane region" description="Helical" evidence="2">
    <location>
        <begin position="70"/>
        <end position="88"/>
    </location>
</feature>
<feature type="transmembrane region" description="Helical" evidence="2">
    <location>
        <begin position="139"/>
        <end position="162"/>
    </location>
</feature>
<keyword evidence="2" id="KW-0812">Transmembrane</keyword>
<evidence type="ECO:0000256" key="2">
    <source>
        <dbReference type="SAM" id="Phobius"/>
    </source>
</evidence>
<dbReference type="PANTHER" id="PTHR31061:SF28">
    <property type="entry name" value="HEPARAN-ALPHA-GLUCOSAMINIDE N-ACETYLTRANSFERASE-LIKE"/>
    <property type="match status" value="1"/>
</dbReference>
<feature type="transmembrane region" description="Helical" evidence="2">
    <location>
        <begin position="100"/>
        <end position="119"/>
    </location>
</feature>
<feature type="transmembrane region" description="Helical" evidence="2">
    <location>
        <begin position="35"/>
        <end position="58"/>
    </location>
</feature>
<dbReference type="Proteomes" id="UP000504607">
    <property type="component" value="Chromosome 12"/>
</dbReference>
<proteinExistence type="predicted"/>
<dbReference type="KEGG" id="egu:105055115"/>
<keyword evidence="2" id="KW-0472">Membrane</keyword>
<evidence type="ECO:0000259" key="3">
    <source>
        <dbReference type="Pfam" id="PF07786"/>
    </source>
</evidence>
<dbReference type="PANTHER" id="PTHR31061">
    <property type="entry name" value="LD22376P"/>
    <property type="match status" value="1"/>
</dbReference>
<dbReference type="AlphaFoldDB" id="A0A6I9S0I7"/>
<dbReference type="InterPro" id="IPR012429">
    <property type="entry name" value="HGSNAT_cat"/>
</dbReference>
<dbReference type="RefSeq" id="XP_010935136.1">
    <property type="nucleotide sequence ID" value="XM_010936834.2"/>
</dbReference>
<evidence type="ECO:0000256" key="1">
    <source>
        <dbReference type="SAM" id="MobiDB-lite"/>
    </source>
</evidence>
<feature type="transmembrane region" description="Helical" evidence="2">
    <location>
        <begin position="174"/>
        <end position="196"/>
    </location>
</feature>
<organism evidence="4 5">
    <name type="scientific">Elaeis guineensis var. tenera</name>
    <name type="common">Oil palm</name>
    <dbReference type="NCBI Taxonomy" id="51953"/>
    <lineage>
        <taxon>Eukaryota</taxon>
        <taxon>Viridiplantae</taxon>
        <taxon>Streptophyta</taxon>
        <taxon>Embryophyta</taxon>
        <taxon>Tracheophyta</taxon>
        <taxon>Spermatophyta</taxon>
        <taxon>Magnoliopsida</taxon>
        <taxon>Liliopsida</taxon>
        <taxon>Arecaceae</taxon>
        <taxon>Arecoideae</taxon>
        <taxon>Cocoseae</taxon>
        <taxon>Elaeidinae</taxon>
        <taxon>Elaeis</taxon>
    </lineage>
</organism>